<name>A0ABS7L3B9_CLOSR</name>
<evidence type="ECO:0000256" key="2">
    <source>
        <dbReference type="ARBA" id="ARBA00023295"/>
    </source>
</evidence>
<dbReference type="InterPro" id="IPR013783">
    <property type="entry name" value="Ig-like_fold"/>
</dbReference>
<proteinExistence type="predicted"/>
<dbReference type="GO" id="GO:0016787">
    <property type="term" value="F:hydrolase activity"/>
    <property type="evidence" value="ECO:0007669"/>
    <property type="project" value="UniProtKB-KW"/>
</dbReference>
<gene>
    <name evidence="4" type="ORF">K5V21_18645</name>
</gene>
<comment type="caution">
    <text evidence="4">The sequence shown here is derived from an EMBL/GenBank/DDBJ whole genome shotgun (WGS) entry which is preliminary data.</text>
</comment>
<keyword evidence="5" id="KW-1185">Reference proteome</keyword>
<organism evidence="4 5">
    <name type="scientific">Clostridium sardiniense</name>
    <name type="common">Clostridium absonum</name>
    <dbReference type="NCBI Taxonomy" id="29369"/>
    <lineage>
        <taxon>Bacteria</taxon>
        <taxon>Bacillati</taxon>
        <taxon>Bacillota</taxon>
        <taxon>Clostridia</taxon>
        <taxon>Eubacteriales</taxon>
        <taxon>Clostridiaceae</taxon>
        <taxon>Clostridium</taxon>
    </lineage>
</organism>
<accession>A0ABS7L3B9</accession>
<dbReference type="Pfam" id="PF00128">
    <property type="entry name" value="Alpha-amylase"/>
    <property type="match status" value="1"/>
</dbReference>
<evidence type="ECO:0000259" key="3">
    <source>
        <dbReference type="SMART" id="SM00642"/>
    </source>
</evidence>
<reference evidence="4 5" key="1">
    <citation type="journal article" date="2021" name="Cell Host Microbe">
        <title>in vivo commensal control of Clostridioides difficile virulence.</title>
        <authorList>
            <person name="Girinathan B.P."/>
            <person name="Dibenedetto N."/>
            <person name="Worley J.N."/>
            <person name="Peltier J."/>
            <person name="Arrieta-Ortiz M.L."/>
            <person name="Rupa Christinal Immanuel S."/>
            <person name="Lavin R."/>
            <person name="Delaney M.L."/>
            <person name="Cummins C."/>
            <person name="Hoffmann M."/>
            <person name="Luo Y."/>
            <person name="Gonzalez-Escalona N."/>
            <person name="Allard M."/>
            <person name="Onderdonk A.B."/>
            <person name="Gerber G.K."/>
            <person name="Sonenshein A.L."/>
            <person name="Baliga N."/>
            <person name="Dupuy B."/>
            <person name="Bry L."/>
        </authorList>
    </citation>
    <scope>NUCLEOTIDE SEQUENCE [LARGE SCALE GENOMIC DNA]</scope>
    <source>
        <strain evidence="4 5">DSM 599</strain>
    </source>
</reference>
<evidence type="ECO:0000256" key="1">
    <source>
        <dbReference type="ARBA" id="ARBA00022801"/>
    </source>
</evidence>
<keyword evidence="1 4" id="KW-0378">Hydrolase</keyword>
<dbReference type="PANTHER" id="PTHR10357:SF210">
    <property type="entry name" value="MALTODEXTRIN GLUCOSIDASE"/>
    <property type="match status" value="1"/>
</dbReference>
<dbReference type="Proteomes" id="UP001299068">
    <property type="component" value="Unassembled WGS sequence"/>
</dbReference>
<dbReference type="InterPro" id="IPR013780">
    <property type="entry name" value="Glyco_hydro_b"/>
</dbReference>
<dbReference type="InterPro" id="IPR045857">
    <property type="entry name" value="O16G_dom_2"/>
</dbReference>
<sequence length="607" mass="71632">MIESSIFHNSHDLSYRKPFGAVDIGKYVSISIDVDIDAEVYLNLIKFDLSKYRKLMIKEDDKSNRFNIEINTDNLCGVNNYYFEIIYNNEIIYYGNNEDELGGIGKQYVGNPKTYQLTVYKERKVPSWYKEGIIYQIFVDRFCNGNDDGKINNPKRNSFIYGNWDDDPMYIKDEHGNVVRWDFYGGNLRGIIKKLSYIKSLGASIIYMNPIFEAISCHKYDTGDYEKIDEMFGTEEDFKALCYEAKKLDMKIILDGVFSHTGSDSKYFNKYGNYDTLGAYQSKESRYYNWYRFNEYPDKYECWWGFNNQPNIDELNEDYINYIVKDNKSIISKWMNLGTYGWRLDVADELPDEFIKIIKDKMLNVNNDSVLIGEVWEDASNKVSYSKRREYFFGDELDSVTNYPLRDVIIKCLTGSISTKYFAKRIMSLYENYPIENFYSNINLLGNHDTERIFTMLEEDKELLKLAITIQMTIPGVPLIYYGDEVGLTGGKDPYNRKTYPWESPNTEILDIYKRLIGIRNNEEVLKKGDFKFIDNTEGLIIYKRMYMREMITIIINPYNKKIDYKLIGIEKLAYDLIDNNKCEHNNNKYINIELNKREFKIIKSII</sequence>
<feature type="domain" description="Glycosyl hydrolase family 13 catalytic" evidence="3">
    <location>
        <begin position="136"/>
        <end position="520"/>
    </location>
</feature>
<dbReference type="PANTHER" id="PTHR10357">
    <property type="entry name" value="ALPHA-AMYLASE FAMILY MEMBER"/>
    <property type="match status" value="1"/>
</dbReference>
<dbReference type="InterPro" id="IPR017853">
    <property type="entry name" value="GH"/>
</dbReference>
<evidence type="ECO:0000313" key="4">
    <source>
        <dbReference type="EMBL" id="MBY0757437.1"/>
    </source>
</evidence>
<dbReference type="InterPro" id="IPR006047">
    <property type="entry name" value="GH13_cat_dom"/>
</dbReference>
<dbReference type="RefSeq" id="WP_221862584.1">
    <property type="nucleotide sequence ID" value="NZ_JAIKTU010000027.1"/>
</dbReference>
<dbReference type="Gene3D" id="3.90.400.10">
    <property type="entry name" value="Oligo-1,6-glucosidase, Domain 2"/>
    <property type="match status" value="1"/>
</dbReference>
<dbReference type="CDD" id="cd11338">
    <property type="entry name" value="AmyAc_CMD"/>
    <property type="match status" value="1"/>
</dbReference>
<dbReference type="Gene3D" id="2.60.40.1180">
    <property type="entry name" value="Golgi alpha-mannosidase II"/>
    <property type="match status" value="1"/>
</dbReference>
<evidence type="ECO:0000313" key="5">
    <source>
        <dbReference type="Proteomes" id="UP001299068"/>
    </source>
</evidence>
<dbReference type="SUPFAM" id="SSF51445">
    <property type="entry name" value="(Trans)glycosidases"/>
    <property type="match status" value="1"/>
</dbReference>
<dbReference type="Gene3D" id="3.20.20.80">
    <property type="entry name" value="Glycosidases"/>
    <property type="match status" value="1"/>
</dbReference>
<dbReference type="EMBL" id="JAIKTU010000027">
    <property type="protein sequence ID" value="MBY0757437.1"/>
    <property type="molecule type" value="Genomic_DNA"/>
</dbReference>
<protein>
    <submittedName>
        <fullName evidence="4">Glycoside hydrolase family 13 protein</fullName>
    </submittedName>
</protein>
<dbReference type="SMART" id="SM00642">
    <property type="entry name" value="Aamy"/>
    <property type="match status" value="1"/>
</dbReference>
<dbReference type="Gene3D" id="2.60.40.10">
    <property type="entry name" value="Immunoglobulins"/>
    <property type="match status" value="1"/>
</dbReference>
<keyword evidence="2" id="KW-0326">Glycosidase</keyword>